<dbReference type="PANTHER" id="PTHR43033">
    <property type="entry name" value="TRNA(ILE)-LYSIDINE SYNTHASE-RELATED"/>
    <property type="match status" value="1"/>
</dbReference>
<dbReference type="Gene3D" id="1.20.59.20">
    <property type="match status" value="1"/>
</dbReference>
<evidence type="ECO:0000259" key="9">
    <source>
        <dbReference type="SMART" id="SM00977"/>
    </source>
</evidence>
<dbReference type="InterPro" id="IPR012094">
    <property type="entry name" value="tRNA_Ile_lys_synt"/>
</dbReference>
<evidence type="ECO:0000256" key="2">
    <source>
        <dbReference type="ARBA" id="ARBA00022490"/>
    </source>
</evidence>
<dbReference type="NCBIfam" id="TIGR02433">
    <property type="entry name" value="lysidine_TilS_C"/>
    <property type="match status" value="1"/>
</dbReference>
<dbReference type="Pfam" id="PF09179">
    <property type="entry name" value="TilS"/>
    <property type="match status" value="1"/>
</dbReference>
<dbReference type="SMART" id="SM00977">
    <property type="entry name" value="TilS_C"/>
    <property type="match status" value="1"/>
</dbReference>
<dbReference type="GO" id="GO:0005737">
    <property type="term" value="C:cytoplasm"/>
    <property type="evidence" value="ECO:0007669"/>
    <property type="project" value="UniProtKB-SubCell"/>
</dbReference>
<dbReference type="Pfam" id="PF11734">
    <property type="entry name" value="TilS_C"/>
    <property type="match status" value="1"/>
</dbReference>
<dbReference type="EC" id="6.3.4.19" evidence="8"/>
<evidence type="ECO:0000256" key="4">
    <source>
        <dbReference type="ARBA" id="ARBA00022694"/>
    </source>
</evidence>
<dbReference type="GO" id="GO:0005524">
    <property type="term" value="F:ATP binding"/>
    <property type="evidence" value="ECO:0007669"/>
    <property type="project" value="UniProtKB-UniRule"/>
</dbReference>
<dbReference type="CDD" id="cd01992">
    <property type="entry name" value="TilS_N"/>
    <property type="match status" value="1"/>
</dbReference>
<evidence type="ECO:0000256" key="6">
    <source>
        <dbReference type="ARBA" id="ARBA00022840"/>
    </source>
</evidence>
<dbReference type="Proteomes" id="UP000294368">
    <property type="component" value="Chromosome"/>
</dbReference>
<dbReference type="Pfam" id="PF01171">
    <property type="entry name" value="ATP_bind_3"/>
    <property type="match status" value="1"/>
</dbReference>
<accession>A0A451DB01</accession>
<comment type="domain">
    <text evidence="8">The N-terminal region contains the highly conserved SGGXDS motif, predicted to be a P-loop motif involved in ATP binding.</text>
</comment>
<dbReference type="NCBIfam" id="TIGR02432">
    <property type="entry name" value="lysidine_TilS_N"/>
    <property type="match status" value="1"/>
</dbReference>
<organism evidence="10 11">
    <name type="scientific">Candidatus Erwinia haradaeae</name>
    <dbReference type="NCBI Taxonomy" id="1922217"/>
    <lineage>
        <taxon>Bacteria</taxon>
        <taxon>Pseudomonadati</taxon>
        <taxon>Pseudomonadota</taxon>
        <taxon>Gammaproteobacteria</taxon>
        <taxon>Enterobacterales</taxon>
        <taxon>Erwiniaceae</taxon>
        <taxon>Erwinia</taxon>
    </lineage>
</organism>
<protein>
    <recommendedName>
        <fullName evidence="8">tRNA(Ile)-lysidine synthase</fullName>
        <ecNumber evidence="8">6.3.4.19</ecNumber>
    </recommendedName>
    <alternativeName>
        <fullName evidence="8">tRNA(Ile)-2-lysyl-cytidine synthase</fullName>
    </alternativeName>
    <alternativeName>
        <fullName evidence="8">tRNA(Ile)-lysidine synthetase</fullName>
    </alternativeName>
</protein>
<dbReference type="GO" id="GO:0006400">
    <property type="term" value="P:tRNA modification"/>
    <property type="evidence" value="ECO:0007669"/>
    <property type="project" value="UniProtKB-UniRule"/>
</dbReference>
<comment type="catalytic activity">
    <reaction evidence="7 8">
        <text>cytidine(34) in tRNA(Ile2) + L-lysine + ATP = lysidine(34) in tRNA(Ile2) + AMP + diphosphate + H(+)</text>
        <dbReference type="Rhea" id="RHEA:43744"/>
        <dbReference type="Rhea" id="RHEA-COMP:10625"/>
        <dbReference type="Rhea" id="RHEA-COMP:10670"/>
        <dbReference type="ChEBI" id="CHEBI:15378"/>
        <dbReference type="ChEBI" id="CHEBI:30616"/>
        <dbReference type="ChEBI" id="CHEBI:32551"/>
        <dbReference type="ChEBI" id="CHEBI:33019"/>
        <dbReference type="ChEBI" id="CHEBI:82748"/>
        <dbReference type="ChEBI" id="CHEBI:83665"/>
        <dbReference type="ChEBI" id="CHEBI:456215"/>
        <dbReference type="EC" id="6.3.4.19"/>
    </reaction>
</comment>
<keyword evidence="4 8" id="KW-0819">tRNA processing</keyword>
<dbReference type="RefSeq" id="WP_157988741.1">
    <property type="nucleotide sequence ID" value="NZ_LR217715.1"/>
</dbReference>
<dbReference type="SUPFAM" id="SSF56037">
    <property type="entry name" value="PheT/TilS domain"/>
    <property type="match status" value="1"/>
</dbReference>
<keyword evidence="2 8" id="KW-0963">Cytoplasm</keyword>
<keyword evidence="3 8" id="KW-0436">Ligase</keyword>
<evidence type="ECO:0000313" key="10">
    <source>
        <dbReference type="EMBL" id="VFP83407.1"/>
    </source>
</evidence>
<gene>
    <name evidence="8 10" type="primary">tilS</name>
    <name evidence="10" type="ORF">ERCIKOCA2762_670</name>
</gene>
<dbReference type="PANTHER" id="PTHR43033:SF1">
    <property type="entry name" value="TRNA(ILE)-LYSIDINE SYNTHASE-RELATED"/>
    <property type="match status" value="1"/>
</dbReference>
<dbReference type="InterPro" id="IPR014729">
    <property type="entry name" value="Rossmann-like_a/b/a_fold"/>
</dbReference>
<dbReference type="OrthoDB" id="9807403at2"/>
<evidence type="ECO:0000256" key="7">
    <source>
        <dbReference type="ARBA" id="ARBA00048539"/>
    </source>
</evidence>
<feature type="binding site" evidence="8">
    <location>
        <begin position="22"/>
        <end position="27"/>
    </location>
    <ligand>
        <name>ATP</name>
        <dbReference type="ChEBI" id="CHEBI:30616"/>
    </ligand>
</feature>
<dbReference type="InterPro" id="IPR015262">
    <property type="entry name" value="tRNA_Ile_lys_synt_subst-bd"/>
</dbReference>
<evidence type="ECO:0000256" key="8">
    <source>
        <dbReference type="HAMAP-Rule" id="MF_01161"/>
    </source>
</evidence>
<dbReference type="SUPFAM" id="SSF52402">
    <property type="entry name" value="Adenine nucleotide alpha hydrolases-like"/>
    <property type="match status" value="1"/>
</dbReference>
<dbReference type="GO" id="GO:0032267">
    <property type="term" value="F:tRNA(Ile)-lysidine synthase activity"/>
    <property type="evidence" value="ECO:0007669"/>
    <property type="project" value="UniProtKB-EC"/>
</dbReference>
<comment type="subcellular location">
    <subcellularLocation>
        <location evidence="1 8">Cytoplasm</location>
    </subcellularLocation>
</comment>
<dbReference type="Gene3D" id="3.40.50.620">
    <property type="entry name" value="HUPs"/>
    <property type="match status" value="1"/>
</dbReference>
<dbReference type="HAMAP" id="MF_01161">
    <property type="entry name" value="tRNA_Ile_lys_synt"/>
    <property type="match status" value="1"/>
</dbReference>
<comment type="function">
    <text evidence="8">Ligates lysine onto the cytidine present at position 34 of the AUA codon-specific tRNA(Ile) that contains the anticodon CAU, in an ATP-dependent manner. Cytidine is converted to lysidine, thus changing the amino acid specificity of the tRNA from methionine to isoleucine.</text>
</comment>
<dbReference type="EMBL" id="LR217715">
    <property type="protein sequence ID" value="VFP83407.1"/>
    <property type="molecule type" value="Genomic_DNA"/>
</dbReference>
<proteinExistence type="inferred from homology"/>
<dbReference type="AlphaFoldDB" id="A0A451DB01"/>
<dbReference type="InterPro" id="IPR011063">
    <property type="entry name" value="TilS/TtcA_N"/>
</dbReference>
<dbReference type="SUPFAM" id="SSF82829">
    <property type="entry name" value="MesJ substrate recognition domain-like"/>
    <property type="match status" value="1"/>
</dbReference>
<sequence length="433" mass="50897">MSAIANLKNLLINEHALMIAYSGGLDSTVLLHQIITLNKEQSLLKIRVVHINHNLNNLADSWAMHCKKQCENWKVPLIIRKVQVNTQHKQGIEAAARQVRYLAIYQTMKPEETLVTAQHQDDQSETFMLALKRGSGPTGLSGMAPIQLYGNNRHIRPFLTNNRLELEKWAYQHKLTWIVDPSNQDVRYDRNFLRLKVMPLLKQRWPHFSRTVSRSAQLCRDQERLLDEYLIESLHTLMDESQSLHITPLQVMSRFRCFALLRRWIEYRKGCMPSYSTLQHLWTQVACSRKDANPRLQIGNNEVRRFRDRLYWLPLQKSLKHYQLIWKYPWNTLILPDGIGQIQQCLHGIQIRRPSFYTQVRICFKAQGVFYVYGRVGSRSLKKLWQEYDIPPWKRERIPLIFYDNLLITALGVFVTVDGATQLVQETWNIGLV</sequence>
<feature type="domain" description="Lysidine-tRNA(Ile) synthetase C-terminal" evidence="9">
    <location>
        <begin position="360"/>
        <end position="432"/>
    </location>
</feature>
<dbReference type="InterPro" id="IPR012795">
    <property type="entry name" value="tRNA_Ile_lys_synt_N"/>
</dbReference>
<reference evidence="10 11" key="1">
    <citation type="submission" date="2019-02" db="EMBL/GenBank/DDBJ databases">
        <authorList>
            <person name="Manzano-Marin A."/>
            <person name="Manzano-Marin A."/>
        </authorList>
    </citation>
    <scope>NUCLEOTIDE SEQUENCE [LARGE SCALE GENOMIC DNA]</scope>
    <source>
        <strain evidence="10 11">ErCikochiana</strain>
    </source>
</reference>
<keyword evidence="5 8" id="KW-0547">Nucleotide-binding</keyword>
<dbReference type="InterPro" id="IPR012796">
    <property type="entry name" value="Lysidine-tRNA-synth_C"/>
</dbReference>
<name>A0A451DB01_9GAMM</name>
<keyword evidence="6 8" id="KW-0067">ATP-binding</keyword>
<evidence type="ECO:0000256" key="5">
    <source>
        <dbReference type="ARBA" id="ARBA00022741"/>
    </source>
</evidence>
<evidence type="ECO:0000256" key="3">
    <source>
        <dbReference type="ARBA" id="ARBA00022598"/>
    </source>
</evidence>
<evidence type="ECO:0000313" key="11">
    <source>
        <dbReference type="Proteomes" id="UP000294368"/>
    </source>
</evidence>
<comment type="similarity">
    <text evidence="8">Belongs to the tRNA(Ile)-lysidine synthase family.</text>
</comment>
<evidence type="ECO:0000256" key="1">
    <source>
        <dbReference type="ARBA" id="ARBA00004496"/>
    </source>
</evidence>